<keyword evidence="2 5" id="KW-0812">Transmembrane</keyword>
<feature type="transmembrane region" description="Helical" evidence="5">
    <location>
        <begin position="222"/>
        <end position="242"/>
    </location>
</feature>
<feature type="transmembrane region" description="Helical" evidence="5">
    <location>
        <begin position="107"/>
        <end position="125"/>
    </location>
</feature>
<sequence>MSRTSIELVPQVTYPASVALPAPTANTGSTYSIATRQSESNDDDRRTLTEVVSAGRKDLSKGTTAVVITSVTCITGISSLLAGLVTVGLPTIAKDLNIPPALELWPASIYALTCGCTLLLSGAVADVVGCRIMYLIGCVLQSVFTLACGLSKNGTQLIVFRGLAGIAISFCLPSAVSIITNTLPEGRPRNIAFAAMGGGQPIGFSLGLALGGVFADSIGWEWGFHIAAIINSVIFVVALWGLPKNIGEAAAVSWQRLATDVDWMGAALASISLAMFSYVLATLSSSTSNIKVPTNIALLTTAILLVPAFILWVGRQERLNRPALIPNSLWRNRVFTAICIAVFLTWGAFNAVENILTFYFQYVQQISAIQTSLRFLPAPVSGALTNLVMGLVVHRMRADWAVSIATAVSCVAPLVMAVVNPQWSYWTAPFWAVFLNPIGADTLFTISNLLITSVFPSKTQGLAGGVFNTIAQIGKSVGLATSAVVAASVTARMREGGDKVGEGHGGASPESLMVGYRATFWYVFALGIATLAVSIWGLRKIGKVGVKRE</sequence>
<name>R7YUU3_CONA1</name>
<proteinExistence type="predicted"/>
<dbReference type="AlphaFoldDB" id="R7YUU3"/>
<reference evidence="8" key="1">
    <citation type="submission" date="2012-06" db="EMBL/GenBank/DDBJ databases">
        <title>The genome sequence of Coniosporium apollinis CBS 100218.</title>
        <authorList>
            <consortium name="The Broad Institute Genome Sequencing Platform"/>
            <person name="Cuomo C."/>
            <person name="Gorbushina A."/>
            <person name="Noack S."/>
            <person name="Walker B."/>
            <person name="Young S.K."/>
            <person name="Zeng Q."/>
            <person name="Gargeya S."/>
            <person name="Fitzgerald M."/>
            <person name="Haas B."/>
            <person name="Abouelleil A."/>
            <person name="Alvarado L."/>
            <person name="Arachchi H.M."/>
            <person name="Berlin A.M."/>
            <person name="Chapman S.B."/>
            <person name="Goldberg J."/>
            <person name="Griggs A."/>
            <person name="Gujja S."/>
            <person name="Hansen M."/>
            <person name="Howarth C."/>
            <person name="Imamovic A."/>
            <person name="Larimer J."/>
            <person name="McCowan C."/>
            <person name="Montmayeur A."/>
            <person name="Murphy C."/>
            <person name="Neiman D."/>
            <person name="Pearson M."/>
            <person name="Priest M."/>
            <person name="Roberts A."/>
            <person name="Saif S."/>
            <person name="Shea T."/>
            <person name="Sisk P."/>
            <person name="Sykes S."/>
            <person name="Wortman J."/>
            <person name="Nusbaum C."/>
            <person name="Birren B."/>
        </authorList>
    </citation>
    <scope>NUCLEOTIDE SEQUENCE [LARGE SCALE GENOMIC DNA]</scope>
    <source>
        <strain evidence="8">CBS 100218</strain>
    </source>
</reference>
<feature type="transmembrane region" description="Helical" evidence="5">
    <location>
        <begin position="400"/>
        <end position="419"/>
    </location>
</feature>
<dbReference type="OMA" id="PPNNKEM"/>
<dbReference type="PANTHER" id="PTHR42718">
    <property type="entry name" value="MAJOR FACILITATOR SUPERFAMILY MULTIDRUG TRANSPORTER MFSC"/>
    <property type="match status" value="1"/>
</dbReference>
<keyword evidence="8" id="KW-1185">Reference proteome</keyword>
<feature type="domain" description="Major facilitator superfamily (MFS) profile" evidence="6">
    <location>
        <begin position="64"/>
        <end position="542"/>
    </location>
</feature>
<dbReference type="GeneID" id="19902005"/>
<feature type="transmembrane region" description="Helical" evidence="5">
    <location>
        <begin position="158"/>
        <end position="179"/>
    </location>
</feature>
<dbReference type="PANTHER" id="PTHR42718:SF27">
    <property type="entry name" value="TRANSPORTER, PUTATIVE-RELATED"/>
    <property type="match status" value="1"/>
</dbReference>
<evidence type="ECO:0000256" key="1">
    <source>
        <dbReference type="ARBA" id="ARBA00004141"/>
    </source>
</evidence>
<organism evidence="7 8">
    <name type="scientific">Coniosporium apollinis (strain CBS 100218)</name>
    <name type="common">Rock-inhabiting black yeast</name>
    <dbReference type="NCBI Taxonomy" id="1168221"/>
    <lineage>
        <taxon>Eukaryota</taxon>
        <taxon>Fungi</taxon>
        <taxon>Dikarya</taxon>
        <taxon>Ascomycota</taxon>
        <taxon>Pezizomycotina</taxon>
        <taxon>Dothideomycetes</taxon>
        <taxon>Dothideomycetes incertae sedis</taxon>
        <taxon>Coniosporium</taxon>
    </lineage>
</organism>
<dbReference type="Proteomes" id="UP000016924">
    <property type="component" value="Unassembled WGS sequence"/>
</dbReference>
<feature type="transmembrane region" description="Helical" evidence="5">
    <location>
        <begin position="519"/>
        <end position="538"/>
    </location>
</feature>
<dbReference type="InterPro" id="IPR036259">
    <property type="entry name" value="MFS_trans_sf"/>
</dbReference>
<dbReference type="GO" id="GO:0016020">
    <property type="term" value="C:membrane"/>
    <property type="evidence" value="ECO:0007669"/>
    <property type="project" value="UniProtKB-SubCell"/>
</dbReference>
<feature type="transmembrane region" description="Helical" evidence="5">
    <location>
        <begin position="296"/>
        <end position="313"/>
    </location>
</feature>
<feature type="transmembrane region" description="Helical" evidence="5">
    <location>
        <begin position="334"/>
        <end position="352"/>
    </location>
</feature>
<dbReference type="Pfam" id="PF07690">
    <property type="entry name" value="MFS_1"/>
    <property type="match status" value="1"/>
</dbReference>
<feature type="transmembrane region" description="Helical" evidence="5">
    <location>
        <begin position="372"/>
        <end position="393"/>
    </location>
</feature>
<dbReference type="RefSeq" id="XP_007780773.1">
    <property type="nucleotide sequence ID" value="XM_007782583.1"/>
</dbReference>
<accession>R7YUU3</accession>
<evidence type="ECO:0000256" key="4">
    <source>
        <dbReference type="ARBA" id="ARBA00023136"/>
    </source>
</evidence>
<feature type="transmembrane region" description="Helical" evidence="5">
    <location>
        <begin position="263"/>
        <end position="284"/>
    </location>
</feature>
<dbReference type="SUPFAM" id="SSF103473">
    <property type="entry name" value="MFS general substrate transporter"/>
    <property type="match status" value="1"/>
</dbReference>
<dbReference type="HOGENOM" id="CLU_000960_27_5_1"/>
<dbReference type="eggNOG" id="KOG0254">
    <property type="taxonomic scope" value="Eukaryota"/>
</dbReference>
<comment type="subcellular location">
    <subcellularLocation>
        <location evidence="1">Membrane</location>
        <topology evidence="1">Multi-pass membrane protein</topology>
    </subcellularLocation>
</comment>
<evidence type="ECO:0000313" key="7">
    <source>
        <dbReference type="EMBL" id="EON65456.1"/>
    </source>
</evidence>
<evidence type="ECO:0000256" key="3">
    <source>
        <dbReference type="ARBA" id="ARBA00022989"/>
    </source>
</evidence>
<evidence type="ECO:0000259" key="6">
    <source>
        <dbReference type="PROSITE" id="PS50850"/>
    </source>
</evidence>
<evidence type="ECO:0000313" key="8">
    <source>
        <dbReference type="Proteomes" id="UP000016924"/>
    </source>
</evidence>
<keyword evidence="3 5" id="KW-1133">Transmembrane helix</keyword>
<feature type="transmembrane region" description="Helical" evidence="5">
    <location>
        <begin position="191"/>
        <end position="210"/>
    </location>
</feature>
<dbReference type="GO" id="GO:0022857">
    <property type="term" value="F:transmembrane transporter activity"/>
    <property type="evidence" value="ECO:0007669"/>
    <property type="project" value="InterPro"/>
</dbReference>
<gene>
    <name evidence="7" type="ORF">W97_04694</name>
</gene>
<dbReference type="Gene3D" id="1.20.1250.20">
    <property type="entry name" value="MFS general substrate transporter like domains"/>
    <property type="match status" value="2"/>
</dbReference>
<dbReference type="InterPro" id="IPR011701">
    <property type="entry name" value="MFS"/>
</dbReference>
<feature type="transmembrane region" description="Helical" evidence="5">
    <location>
        <begin position="65"/>
        <end position="87"/>
    </location>
</feature>
<dbReference type="OrthoDB" id="2130629at2759"/>
<protein>
    <recommendedName>
        <fullName evidence="6">Major facilitator superfamily (MFS) profile domain-containing protein</fullName>
    </recommendedName>
</protein>
<evidence type="ECO:0000256" key="5">
    <source>
        <dbReference type="SAM" id="Phobius"/>
    </source>
</evidence>
<feature type="transmembrane region" description="Helical" evidence="5">
    <location>
        <begin position="132"/>
        <end position="152"/>
    </location>
</feature>
<dbReference type="InterPro" id="IPR020846">
    <property type="entry name" value="MFS_dom"/>
</dbReference>
<dbReference type="STRING" id="1168221.R7YUU3"/>
<dbReference type="PROSITE" id="PS50850">
    <property type="entry name" value="MFS"/>
    <property type="match status" value="1"/>
</dbReference>
<evidence type="ECO:0000256" key="2">
    <source>
        <dbReference type="ARBA" id="ARBA00022692"/>
    </source>
</evidence>
<dbReference type="EMBL" id="JH767574">
    <property type="protein sequence ID" value="EON65456.1"/>
    <property type="molecule type" value="Genomic_DNA"/>
</dbReference>
<keyword evidence="4 5" id="KW-0472">Membrane</keyword>